<feature type="signal peptide" evidence="2">
    <location>
        <begin position="1"/>
        <end position="24"/>
    </location>
</feature>
<keyword evidence="2" id="KW-0732">Signal</keyword>
<reference evidence="3 4" key="1">
    <citation type="submission" date="2019-08" db="EMBL/GenBank/DDBJ databases">
        <title>Highly reduced genomes of protist endosymbionts show evolutionary convergence.</title>
        <authorList>
            <person name="George E."/>
            <person name="Husnik F."/>
            <person name="Tashyreva D."/>
            <person name="Prokopchuk G."/>
            <person name="Horak A."/>
            <person name="Kwong W.K."/>
            <person name="Lukes J."/>
            <person name="Keeling P.J."/>
        </authorList>
    </citation>
    <scope>NUCLEOTIDE SEQUENCE [LARGE SCALE GENOMIC DNA]</scope>
    <source>
        <strain evidence="3">1604HC</strain>
    </source>
</reference>
<name>A0A5C0UHX6_9PROT</name>
<feature type="compositionally biased region" description="Polar residues" evidence="1">
    <location>
        <begin position="489"/>
        <end position="538"/>
    </location>
</feature>
<dbReference type="AlphaFoldDB" id="A0A5C0UHX6"/>
<evidence type="ECO:0000313" key="4">
    <source>
        <dbReference type="Proteomes" id="UP000324924"/>
    </source>
</evidence>
<evidence type="ECO:0000313" key="3">
    <source>
        <dbReference type="EMBL" id="QEK38972.1"/>
    </source>
</evidence>
<dbReference type="Proteomes" id="UP000324924">
    <property type="component" value="Chromosome"/>
</dbReference>
<evidence type="ECO:0000256" key="2">
    <source>
        <dbReference type="SAM" id="SignalP"/>
    </source>
</evidence>
<proteinExistence type="predicted"/>
<dbReference type="RefSeq" id="WP_148972095.1">
    <property type="nucleotide sequence ID" value="NZ_CP043314.1"/>
</dbReference>
<keyword evidence="4" id="KW-1185">Reference proteome</keyword>
<feature type="compositionally biased region" description="Low complexity" evidence="1">
    <location>
        <begin position="268"/>
        <end position="277"/>
    </location>
</feature>
<sequence length="550" mass="58363">MKSSKFRSLALLSFLCFLSNEINCGNQDRNFLESSIDADLVASTYGSESSSECSDSTPQSLSDGTGTSYSGEAFYVNENIEALLNDKEIGLSADLSKKIMREFLDERTKIDSEYNTETSVILNDLSDKLEMTMSFEDTKAELSSFFVAHNLTSEDVMQDFETRSNASSFANQSVEESKTNVCKTRPRRNSALKQEGSPKKSYPVSFLGSDGSRSPVSDQAMTPENRSPSGKSEPFVFGKQTSESRKVSSSSKTESVKPLKKSVKKPGSKLSPVSKKSGISKQSLSGVKSKKLSENPVKSTSASKKAKPMLASIAPAESKQETEVGSGFGISFGGFQVGIQGQGQSTNDPFEPASISTPLGKLNLSQEGLSLDGSFGSIGTKLDENGKPVIEGSVNTPLGKFGADQKRLSFDGKNGSKVNISAKDGLSGTVKTEAGEFGVDASGNPIAKTNINGTNVKHDKNGTSISRKGSKLNISKDGKASGSLKNDHTNLNLDQNGNVTGSVNAGPVSVNSQGNRKSSNTNSIPQFKNPKRQSSVKQANKGGCQCCTIA</sequence>
<feature type="compositionally biased region" description="Polar residues" evidence="1">
    <location>
        <begin position="211"/>
        <end position="230"/>
    </location>
</feature>
<accession>A0A5C0UHX6</accession>
<organism evidence="3 4">
    <name type="scientific">Candidatus Nesciobacter abundans</name>
    <dbReference type="NCBI Taxonomy" id="2601668"/>
    <lineage>
        <taxon>Bacteria</taxon>
        <taxon>Pseudomonadati</taxon>
        <taxon>Pseudomonadota</taxon>
        <taxon>Alphaproteobacteria</taxon>
        <taxon>Holosporales</taxon>
        <taxon>Holosporaceae</taxon>
        <taxon>Candidatus Nesciobacter</taxon>
    </lineage>
</organism>
<dbReference type="EMBL" id="CP043314">
    <property type="protein sequence ID" value="QEK38972.1"/>
    <property type="molecule type" value="Genomic_DNA"/>
</dbReference>
<protein>
    <submittedName>
        <fullName evidence="3">Uncharacterized protein</fullName>
    </submittedName>
</protein>
<gene>
    <name evidence="3" type="ORF">FZC36_00785</name>
</gene>
<evidence type="ECO:0000256" key="1">
    <source>
        <dbReference type="SAM" id="MobiDB-lite"/>
    </source>
</evidence>
<feature type="region of interest" description="Disordered" evidence="1">
    <location>
        <begin position="166"/>
        <end position="320"/>
    </location>
</feature>
<feature type="compositionally biased region" description="Basic residues" evidence="1">
    <location>
        <begin position="258"/>
        <end position="267"/>
    </location>
</feature>
<feature type="chain" id="PRO_5022834522" evidence="2">
    <location>
        <begin position="25"/>
        <end position="550"/>
    </location>
</feature>
<feature type="compositionally biased region" description="Polar residues" evidence="1">
    <location>
        <begin position="166"/>
        <end position="182"/>
    </location>
</feature>
<dbReference type="KEGG" id="nabu:FZC36_00785"/>
<feature type="region of interest" description="Disordered" evidence="1">
    <location>
        <begin position="437"/>
        <end position="542"/>
    </location>
</feature>